<dbReference type="EMBL" id="BSRI01000001">
    <property type="protein sequence ID" value="GLV53926.1"/>
    <property type="molecule type" value="Genomic_DNA"/>
</dbReference>
<protein>
    <submittedName>
        <fullName evidence="2">FAD-dependent oxidoreductase</fullName>
    </submittedName>
</protein>
<name>A0ABQ6FK25_9CHLR</name>
<accession>A0ABQ6FK25</accession>
<dbReference type="Gene3D" id="3.50.50.60">
    <property type="entry name" value="FAD/NAD(P)-binding domain"/>
    <property type="match status" value="1"/>
</dbReference>
<dbReference type="InterPro" id="IPR036188">
    <property type="entry name" value="FAD/NAD-bd_sf"/>
</dbReference>
<sequence>MYDVIVVGARCAGSPTAMLLARNGHRVLLLDKASFPSRTLSTHMISVAGSAQLRRWGLLERIEATNCPPVKRIVLDVSFELFGAFTLVGFPPPVDDGFAAIYAPKRFFLDKILADAAVEAGAELRENFIVEEVLMDGEQVTGIRGHGPDGKTVIEHARLVIGADGMRSIVARSVDAPMYNTAPSGTCGYYTYWSGVPIDSLEFYTRPYRTIVAFPTNDQQAAIFVEWTHGEFQDFKANLEENFLATLDVIAPDLGRRARNGKRVDRFMGSADLPNFFRKPYGPGWALVGDAGFHKDPITAQGITDAFRDAELLANAVHAGLSDKLPLDEALKGYEQQRNQIITPLYEFICDRATLEPFPIEFQQVLAALRGNQEAINRFFGVIQNTIPFREFFSSENLLQILGAGSLTETTAAH</sequence>
<keyword evidence="3" id="KW-1185">Reference proteome</keyword>
<dbReference type="InterPro" id="IPR002938">
    <property type="entry name" value="FAD-bd"/>
</dbReference>
<reference evidence="2 3" key="1">
    <citation type="submission" date="2023-02" db="EMBL/GenBank/DDBJ databases">
        <title>Dictyobacter halimunensis sp. nov., a new member of the class Ktedonobacteria from forest soil in a geothermal area.</title>
        <authorList>
            <person name="Rachmania M.K."/>
            <person name="Ningsih F."/>
            <person name="Sakai Y."/>
            <person name="Yabe S."/>
            <person name="Yokota A."/>
            <person name="Sjamsuridzal W."/>
        </authorList>
    </citation>
    <scope>NUCLEOTIDE SEQUENCE [LARGE SCALE GENOMIC DNA]</scope>
    <source>
        <strain evidence="2 3">S3.2.2.5</strain>
    </source>
</reference>
<dbReference type="PRINTS" id="PR00420">
    <property type="entry name" value="RNGMNOXGNASE"/>
</dbReference>
<evidence type="ECO:0000259" key="1">
    <source>
        <dbReference type="Pfam" id="PF01494"/>
    </source>
</evidence>
<dbReference type="InterPro" id="IPR050407">
    <property type="entry name" value="Geranylgeranyl_reductase"/>
</dbReference>
<dbReference type="PANTHER" id="PTHR42685:SF22">
    <property type="entry name" value="CONDITIONED MEDIUM FACTOR RECEPTOR 1"/>
    <property type="match status" value="1"/>
</dbReference>
<gene>
    <name evidence="2" type="ORF">KDH_07770</name>
</gene>
<evidence type="ECO:0000313" key="3">
    <source>
        <dbReference type="Proteomes" id="UP001344906"/>
    </source>
</evidence>
<evidence type="ECO:0000313" key="2">
    <source>
        <dbReference type="EMBL" id="GLV53926.1"/>
    </source>
</evidence>
<dbReference type="PANTHER" id="PTHR42685">
    <property type="entry name" value="GERANYLGERANYL DIPHOSPHATE REDUCTASE"/>
    <property type="match status" value="1"/>
</dbReference>
<proteinExistence type="predicted"/>
<dbReference type="RefSeq" id="WP_338247649.1">
    <property type="nucleotide sequence ID" value="NZ_BSRI01000001.1"/>
</dbReference>
<dbReference type="Pfam" id="PF01494">
    <property type="entry name" value="FAD_binding_3"/>
    <property type="match status" value="1"/>
</dbReference>
<dbReference type="SUPFAM" id="SSF51905">
    <property type="entry name" value="FAD/NAD(P)-binding domain"/>
    <property type="match status" value="1"/>
</dbReference>
<comment type="caution">
    <text evidence="2">The sequence shown here is derived from an EMBL/GenBank/DDBJ whole genome shotgun (WGS) entry which is preliminary data.</text>
</comment>
<feature type="domain" description="FAD-binding" evidence="1">
    <location>
        <begin position="2"/>
        <end position="343"/>
    </location>
</feature>
<dbReference type="Proteomes" id="UP001344906">
    <property type="component" value="Unassembled WGS sequence"/>
</dbReference>
<organism evidence="2 3">
    <name type="scientific">Dictyobacter halimunensis</name>
    <dbReference type="NCBI Taxonomy" id="3026934"/>
    <lineage>
        <taxon>Bacteria</taxon>
        <taxon>Bacillati</taxon>
        <taxon>Chloroflexota</taxon>
        <taxon>Ktedonobacteria</taxon>
        <taxon>Ktedonobacterales</taxon>
        <taxon>Dictyobacteraceae</taxon>
        <taxon>Dictyobacter</taxon>
    </lineage>
</organism>